<dbReference type="STRING" id="1499966.U14_04349"/>
<feature type="binding site" evidence="10">
    <location>
        <position position="234"/>
    </location>
    <ligand>
        <name>Mn(2+)</name>
        <dbReference type="ChEBI" id="CHEBI:29035"/>
    </ligand>
</feature>
<evidence type="ECO:0000256" key="4">
    <source>
        <dbReference type="ARBA" id="ARBA00022801"/>
    </source>
</evidence>
<dbReference type="GO" id="GO:0016787">
    <property type="term" value="F:hydrolase activity"/>
    <property type="evidence" value="ECO:0007669"/>
    <property type="project" value="UniProtKB-KW"/>
</dbReference>
<evidence type="ECO:0000256" key="10">
    <source>
        <dbReference type="HAMAP-Rule" id="MF_01470"/>
    </source>
</evidence>
<dbReference type="GO" id="GO:0004520">
    <property type="term" value="F:DNA endonuclease activity"/>
    <property type="evidence" value="ECO:0007669"/>
    <property type="project" value="InterPro"/>
</dbReference>
<gene>
    <name evidence="10" type="primary">cas1</name>
    <name evidence="11" type="ORF">U14_04349</name>
</gene>
<organism evidence="11">
    <name type="scientific">Candidatus Moduliflexus flocculans</name>
    <dbReference type="NCBI Taxonomy" id="1499966"/>
    <lineage>
        <taxon>Bacteria</taxon>
        <taxon>Candidatus Moduliflexota</taxon>
        <taxon>Candidatus Moduliflexia</taxon>
        <taxon>Candidatus Moduliflexales</taxon>
        <taxon>Candidatus Moduliflexaceae</taxon>
    </lineage>
</organism>
<dbReference type="InterPro" id="IPR002729">
    <property type="entry name" value="CRISPR-assoc_Cas1"/>
</dbReference>
<dbReference type="HOGENOM" id="CLU_052779_1_0_0"/>
<evidence type="ECO:0000256" key="6">
    <source>
        <dbReference type="ARBA" id="ARBA00023118"/>
    </source>
</evidence>
<evidence type="ECO:0000313" key="12">
    <source>
        <dbReference type="Proteomes" id="UP000030700"/>
    </source>
</evidence>
<evidence type="ECO:0000313" key="11">
    <source>
        <dbReference type="EMBL" id="GAK53090.1"/>
    </source>
</evidence>
<dbReference type="CDD" id="cd09721">
    <property type="entry name" value="Cas1_I-C"/>
    <property type="match status" value="1"/>
</dbReference>
<accession>A0A0S6W3Q3</accession>
<evidence type="ECO:0000256" key="8">
    <source>
        <dbReference type="ARBA" id="ARBA00023211"/>
    </source>
</evidence>
<keyword evidence="1 10" id="KW-0540">Nuclease</keyword>
<feature type="binding site" evidence="10">
    <location>
        <position position="249"/>
    </location>
    <ligand>
        <name>Mn(2+)</name>
        <dbReference type="ChEBI" id="CHEBI:29035"/>
    </ligand>
</feature>
<dbReference type="GO" id="GO:0046872">
    <property type="term" value="F:metal ion binding"/>
    <property type="evidence" value="ECO:0007669"/>
    <property type="project" value="UniProtKB-UniRule"/>
</dbReference>
<keyword evidence="12" id="KW-1185">Reference proteome</keyword>
<dbReference type="GO" id="GO:0043571">
    <property type="term" value="P:maintenance of CRISPR repeat elements"/>
    <property type="evidence" value="ECO:0007669"/>
    <property type="project" value="UniProtKB-UniRule"/>
</dbReference>
<keyword evidence="5 10" id="KW-0460">Magnesium</keyword>
<dbReference type="InterPro" id="IPR050646">
    <property type="entry name" value="Cas1"/>
</dbReference>
<dbReference type="GO" id="GO:0051607">
    <property type="term" value="P:defense response to virus"/>
    <property type="evidence" value="ECO:0007669"/>
    <property type="project" value="UniProtKB-UniRule"/>
</dbReference>
<keyword evidence="2 10" id="KW-0479">Metal-binding</keyword>
<evidence type="ECO:0000256" key="2">
    <source>
        <dbReference type="ARBA" id="ARBA00022723"/>
    </source>
</evidence>
<dbReference type="NCBIfam" id="TIGR03640">
    <property type="entry name" value="cas1_DVULG"/>
    <property type="match status" value="1"/>
</dbReference>
<dbReference type="PANTHER" id="PTHR34353:SF2">
    <property type="entry name" value="CRISPR-ASSOCIATED ENDONUCLEASE CAS1 1"/>
    <property type="match status" value="1"/>
</dbReference>
<keyword evidence="7 10" id="KW-0238">DNA-binding</keyword>
<feature type="binding site" evidence="10">
    <location>
        <position position="167"/>
    </location>
    <ligand>
        <name>Mn(2+)</name>
        <dbReference type="ChEBI" id="CHEBI:29035"/>
    </ligand>
</feature>
<dbReference type="NCBIfam" id="TIGR00287">
    <property type="entry name" value="cas1"/>
    <property type="match status" value="1"/>
</dbReference>
<keyword evidence="6 10" id="KW-0051">Antiviral defense</keyword>
<sequence>MKRLLNTLYISTDGAYIHRERETLIIEIKSQEIKKQLPVLALSGIVALGRVMMSPEAMALCAEHNIAISFLTEHNHFLAQVNGPQSGNVLLRRQQYRIADDSDRCREIVRCIVAAKISNARTVLQRDLRNHPDDHGDGSAADAVERLSRIKKSVAEADSADSLRGYEGEAARVYFSAFNAMLSAESGFSMTERTRRPPRDPVNALLSFVYTLLCHDCRGACEAMGLDPAVGFLHRDRPGRPGCALDLMEEFRAFVADRVVLTLINRKQVTPKQFTTQESGAVLMTDDCRKTVLEQWQKRKQEEITHPVLNEKMPLGLAFYMQAQLLARHLRGDTELYPASVWK</sequence>
<dbReference type="InterPro" id="IPR042206">
    <property type="entry name" value="CRISPR-assoc_Cas1_C"/>
</dbReference>
<dbReference type="EMBL" id="DF820459">
    <property type="protein sequence ID" value="GAK53090.1"/>
    <property type="molecule type" value="Genomic_DNA"/>
</dbReference>
<evidence type="ECO:0000256" key="7">
    <source>
        <dbReference type="ARBA" id="ARBA00023125"/>
    </source>
</evidence>
<evidence type="ECO:0000256" key="5">
    <source>
        <dbReference type="ARBA" id="ARBA00022842"/>
    </source>
</evidence>
<dbReference type="InterPro" id="IPR042211">
    <property type="entry name" value="CRISPR-assoc_Cas1_N"/>
</dbReference>
<dbReference type="Pfam" id="PF01867">
    <property type="entry name" value="Cas_Cas1"/>
    <property type="match status" value="1"/>
</dbReference>
<evidence type="ECO:0000256" key="1">
    <source>
        <dbReference type="ARBA" id="ARBA00022722"/>
    </source>
</evidence>
<protein>
    <recommendedName>
        <fullName evidence="10">CRISPR-associated endonuclease Cas1</fullName>
        <ecNumber evidence="10">3.1.-.-</ecNumber>
    </recommendedName>
</protein>
<comment type="similarity">
    <text evidence="10">Belongs to the CRISPR-associated endonuclease Cas1 family.</text>
</comment>
<dbReference type="PANTHER" id="PTHR34353">
    <property type="entry name" value="CRISPR-ASSOCIATED ENDONUCLEASE CAS1 1"/>
    <property type="match status" value="1"/>
</dbReference>
<comment type="function">
    <text evidence="10">CRISPR (clustered regularly interspaced short palindromic repeat), is an adaptive immune system that provides protection against mobile genetic elements (viruses, transposable elements and conjugative plasmids). CRISPR clusters contain spacers, sequences complementary to antecedent mobile elements, and target invading nucleic acids. CRISPR clusters are transcribed and processed into CRISPR RNA (crRNA). Acts as a dsDNA endonuclease. Involved in the integration of spacer DNA into the CRISPR cassette.</text>
</comment>
<dbReference type="Proteomes" id="UP000030700">
    <property type="component" value="Unassembled WGS sequence"/>
</dbReference>
<proteinExistence type="inferred from homology"/>
<dbReference type="AlphaFoldDB" id="A0A0S6W3Q3"/>
<dbReference type="GO" id="GO:0003677">
    <property type="term" value="F:DNA binding"/>
    <property type="evidence" value="ECO:0007669"/>
    <property type="project" value="UniProtKB-KW"/>
</dbReference>
<dbReference type="Gene3D" id="1.20.120.920">
    <property type="entry name" value="CRISPR-associated endonuclease Cas1, C-terminal domain"/>
    <property type="match status" value="1"/>
</dbReference>
<dbReference type="InterPro" id="IPR019856">
    <property type="entry name" value="CRISPR-assoc_Cas1_DVULG"/>
</dbReference>
<keyword evidence="3 10" id="KW-0255">Endonuclease</keyword>
<reference evidence="11" key="1">
    <citation type="journal article" date="2015" name="PeerJ">
        <title>First genomic representation of candidate bacterial phylum KSB3 points to enhanced environmental sensing as a trigger of wastewater bulking.</title>
        <authorList>
            <person name="Sekiguchi Y."/>
            <person name="Ohashi A."/>
            <person name="Parks D.H."/>
            <person name="Yamauchi T."/>
            <person name="Tyson G.W."/>
            <person name="Hugenholtz P."/>
        </authorList>
    </citation>
    <scope>NUCLEOTIDE SEQUENCE [LARGE SCALE GENOMIC DNA]</scope>
</reference>
<comment type="cofactor">
    <cofactor evidence="10">
        <name>Mg(2+)</name>
        <dbReference type="ChEBI" id="CHEBI:18420"/>
    </cofactor>
    <cofactor evidence="10">
        <name>Mn(2+)</name>
        <dbReference type="ChEBI" id="CHEBI:29035"/>
    </cofactor>
</comment>
<keyword evidence="8 10" id="KW-0464">Manganese</keyword>
<comment type="subunit">
    <text evidence="9 10">Homodimer, forms a heterotetramer with a Cas2 homodimer.</text>
</comment>
<dbReference type="HAMAP" id="MF_01470">
    <property type="entry name" value="Cas1"/>
    <property type="match status" value="1"/>
</dbReference>
<dbReference type="EC" id="3.1.-.-" evidence="10"/>
<keyword evidence="4 10" id="KW-0378">Hydrolase</keyword>
<name>A0A0S6W3Q3_9BACT</name>
<evidence type="ECO:0000256" key="9">
    <source>
        <dbReference type="ARBA" id="ARBA00038592"/>
    </source>
</evidence>
<evidence type="ECO:0000256" key="3">
    <source>
        <dbReference type="ARBA" id="ARBA00022759"/>
    </source>
</evidence>
<dbReference type="Gene3D" id="3.100.10.20">
    <property type="entry name" value="CRISPR-associated endonuclease Cas1, N-terminal domain"/>
    <property type="match status" value="1"/>
</dbReference>